<dbReference type="Pfam" id="PF04752">
    <property type="entry name" value="ChaC"/>
    <property type="match status" value="1"/>
</dbReference>
<dbReference type="InterPro" id="IPR013024">
    <property type="entry name" value="GGCT-like"/>
</dbReference>
<dbReference type="EMBL" id="JACRAF010000061">
    <property type="protein sequence ID" value="MBI4923746.1"/>
    <property type="molecule type" value="Genomic_DNA"/>
</dbReference>
<dbReference type="Proteomes" id="UP000782610">
    <property type="component" value="Unassembled WGS sequence"/>
</dbReference>
<evidence type="ECO:0000256" key="1">
    <source>
        <dbReference type="ARBA" id="ARBA00012344"/>
    </source>
</evidence>
<dbReference type="PANTHER" id="PTHR12192:SF2">
    <property type="entry name" value="GLUTATHIONE-SPECIFIC GAMMA-GLUTAMYLCYCLOTRANSFERASE 2"/>
    <property type="match status" value="1"/>
</dbReference>
<reference evidence="3" key="1">
    <citation type="submission" date="2020-07" db="EMBL/GenBank/DDBJ databases">
        <title>Huge and variable diversity of episymbiotic CPR bacteria and DPANN archaea in groundwater ecosystems.</title>
        <authorList>
            <person name="He C.Y."/>
            <person name="Keren R."/>
            <person name="Whittaker M."/>
            <person name="Farag I.F."/>
            <person name="Doudna J."/>
            <person name="Cate J.H.D."/>
            <person name="Banfield J.F."/>
        </authorList>
    </citation>
    <scope>NUCLEOTIDE SEQUENCE</scope>
    <source>
        <strain evidence="3">NC_groundwater_1586_Pr3_B-0.1um_66_15</strain>
    </source>
</reference>
<evidence type="ECO:0000256" key="2">
    <source>
        <dbReference type="ARBA" id="ARBA00023239"/>
    </source>
</evidence>
<name>A0A933L502_9HYPH</name>
<organism evidence="3 4">
    <name type="scientific">Devosia nanyangense</name>
    <dbReference type="NCBI Taxonomy" id="1228055"/>
    <lineage>
        <taxon>Bacteria</taxon>
        <taxon>Pseudomonadati</taxon>
        <taxon>Pseudomonadota</taxon>
        <taxon>Alphaproteobacteria</taxon>
        <taxon>Hyphomicrobiales</taxon>
        <taxon>Devosiaceae</taxon>
        <taxon>Devosia</taxon>
    </lineage>
</organism>
<dbReference type="InterPro" id="IPR036568">
    <property type="entry name" value="GGCT-like_sf"/>
</dbReference>
<keyword evidence="2" id="KW-0456">Lyase</keyword>
<dbReference type="CDD" id="cd06661">
    <property type="entry name" value="GGCT_like"/>
    <property type="match status" value="1"/>
</dbReference>
<dbReference type="GO" id="GO:0006751">
    <property type="term" value="P:glutathione catabolic process"/>
    <property type="evidence" value="ECO:0007669"/>
    <property type="project" value="InterPro"/>
</dbReference>
<evidence type="ECO:0000313" key="4">
    <source>
        <dbReference type="Proteomes" id="UP000782610"/>
    </source>
</evidence>
<dbReference type="GO" id="GO:0005737">
    <property type="term" value="C:cytoplasm"/>
    <property type="evidence" value="ECO:0007669"/>
    <property type="project" value="TreeGrafter"/>
</dbReference>
<dbReference type="GO" id="GO:0061928">
    <property type="term" value="F:glutathione specific gamma-glutamylcyclotransferase activity"/>
    <property type="evidence" value="ECO:0007669"/>
    <property type="project" value="UniProtKB-EC"/>
</dbReference>
<dbReference type="PANTHER" id="PTHR12192">
    <property type="entry name" value="CATION TRANSPORT PROTEIN CHAC-RELATED"/>
    <property type="match status" value="1"/>
</dbReference>
<sequence>MVTDSHPWVFGYGSLIWNPGFQFLRSERALLRGAHRSLSVYSHRHRGTPERPGLVFGLSRGGSCLGVAFEVDADIWPEVFAYLQDREQDRGVYREAWRKVALVGGGTVTALAYLVDETHPQFAGRLDLDEQVRLVAGGHGESGRNTEYVRNTAEHLLALGIRDRMLMEIVGALEGSEELMVESA</sequence>
<protein>
    <recommendedName>
        <fullName evidence="1">glutathione-specific gamma-glutamylcyclotransferase</fullName>
        <ecNumber evidence="1">4.3.2.7</ecNumber>
    </recommendedName>
</protein>
<dbReference type="AlphaFoldDB" id="A0A933L502"/>
<dbReference type="InterPro" id="IPR006840">
    <property type="entry name" value="ChaC"/>
</dbReference>
<dbReference type="EC" id="4.3.2.7" evidence="1"/>
<dbReference type="SUPFAM" id="SSF110857">
    <property type="entry name" value="Gamma-glutamyl cyclotransferase-like"/>
    <property type="match status" value="1"/>
</dbReference>
<comment type="caution">
    <text evidence="3">The sequence shown here is derived from an EMBL/GenBank/DDBJ whole genome shotgun (WGS) entry which is preliminary data.</text>
</comment>
<proteinExistence type="predicted"/>
<evidence type="ECO:0000313" key="3">
    <source>
        <dbReference type="EMBL" id="MBI4923746.1"/>
    </source>
</evidence>
<gene>
    <name evidence="3" type="ORF">HY834_18565</name>
</gene>
<dbReference type="Gene3D" id="3.10.490.10">
    <property type="entry name" value="Gamma-glutamyl cyclotransferase-like"/>
    <property type="match status" value="1"/>
</dbReference>
<accession>A0A933L502</accession>